<organism evidence="3 4">
    <name type="scientific">Pilimelia columellifera subsp. columellifera</name>
    <dbReference type="NCBI Taxonomy" id="706583"/>
    <lineage>
        <taxon>Bacteria</taxon>
        <taxon>Bacillati</taxon>
        <taxon>Actinomycetota</taxon>
        <taxon>Actinomycetes</taxon>
        <taxon>Micromonosporales</taxon>
        <taxon>Micromonosporaceae</taxon>
        <taxon>Pilimelia</taxon>
    </lineage>
</organism>
<dbReference type="EMBL" id="BAAARY010000004">
    <property type="protein sequence ID" value="GAA2517083.1"/>
    <property type="molecule type" value="Genomic_DNA"/>
</dbReference>
<dbReference type="RefSeq" id="WP_344169604.1">
    <property type="nucleotide sequence ID" value="NZ_BAAARY010000004.1"/>
</dbReference>
<reference evidence="3 4" key="1">
    <citation type="journal article" date="2019" name="Int. J. Syst. Evol. Microbiol.">
        <title>The Global Catalogue of Microorganisms (GCM) 10K type strain sequencing project: providing services to taxonomists for standard genome sequencing and annotation.</title>
        <authorList>
            <consortium name="The Broad Institute Genomics Platform"/>
            <consortium name="The Broad Institute Genome Sequencing Center for Infectious Disease"/>
            <person name="Wu L."/>
            <person name="Ma J."/>
        </authorList>
    </citation>
    <scope>NUCLEOTIDE SEQUENCE [LARGE SCALE GENOMIC DNA]</scope>
    <source>
        <strain evidence="3 4">JCM 3367</strain>
    </source>
</reference>
<feature type="signal peptide" evidence="2">
    <location>
        <begin position="1"/>
        <end position="24"/>
    </location>
</feature>
<comment type="caution">
    <text evidence="3">The sequence shown here is derived from an EMBL/GenBank/DDBJ whole genome shotgun (WGS) entry which is preliminary data.</text>
</comment>
<feature type="region of interest" description="Disordered" evidence="1">
    <location>
        <begin position="324"/>
        <end position="343"/>
    </location>
</feature>
<keyword evidence="4" id="KW-1185">Reference proteome</keyword>
<accession>A0ABN3N9V7</accession>
<evidence type="ECO:0000313" key="3">
    <source>
        <dbReference type="EMBL" id="GAA2517083.1"/>
    </source>
</evidence>
<keyword evidence="2" id="KW-0732">Signal</keyword>
<proteinExistence type="predicted"/>
<evidence type="ECO:0000256" key="2">
    <source>
        <dbReference type="SAM" id="SignalP"/>
    </source>
</evidence>
<evidence type="ECO:0000256" key="1">
    <source>
        <dbReference type="SAM" id="MobiDB-lite"/>
    </source>
</evidence>
<feature type="chain" id="PRO_5045789521" evidence="2">
    <location>
        <begin position="25"/>
        <end position="343"/>
    </location>
</feature>
<gene>
    <name evidence="3" type="ORF">GCM10010201_12320</name>
</gene>
<name>A0ABN3N9V7_9ACTN</name>
<protein>
    <submittedName>
        <fullName evidence="3">Uncharacterized protein</fullName>
    </submittedName>
</protein>
<dbReference type="Proteomes" id="UP001499978">
    <property type="component" value="Unassembled WGS sequence"/>
</dbReference>
<evidence type="ECO:0000313" key="4">
    <source>
        <dbReference type="Proteomes" id="UP001499978"/>
    </source>
</evidence>
<sequence>MFAFRSYGLVALPATALMVALGVAGGTESVAAGTAPRAASGAEASAPDGLIPLATLREATLTIPAWPVEDAEFCASGPVKFSKGKADLVRLVGAVLHTDIDHDGAKETVVQVSCNPQWEDRQVLVFDRNASGKIITLGRLAHTGAGVEGRDIMKIWSIKPGEAGDVQVDVGDYRPCCTQAQDSPQHQWRTFGMREGKFRQTDGPTAFGPNPKVTDLAVTAGRPQVTPKPGGGWTTTVTVDIHNRGRFAVGHTGLLVMGTGTLVGANGWEQCENKPTGDPDEATARCVFPAVAPGASMRHTLGFTSAGKPTGTLSLWVESVNTNGHQYPDSDVEDNNIEAPLAA</sequence>